<dbReference type="EMBL" id="PKPP01022545">
    <property type="protein sequence ID" value="PWA34470.1"/>
    <property type="molecule type" value="Genomic_DNA"/>
</dbReference>
<sequence>MSVNKTSEEIAAFNAAVAQSVEALIPELRARLFEEFRQEASGSGSGGGTPVTISGWLEKFGNRSLDLLVPPTLLLMQKIGSHT</sequence>
<comment type="caution">
    <text evidence="1">The sequence shown here is derived from an EMBL/GenBank/DDBJ whole genome shotgun (WGS) entry which is preliminary data.</text>
</comment>
<gene>
    <name evidence="1" type="ORF">CTI12_AA617930</name>
</gene>
<reference evidence="1 2" key="1">
    <citation type="journal article" date="2018" name="Mol. Plant">
        <title>The genome of Artemisia annua provides insight into the evolution of Asteraceae family and artemisinin biosynthesis.</title>
        <authorList>
            <person name="Shen Q."/>
            <person name="Zhang L."/>
            <person name="Liao Z."/>
            <person name="Wang S."/>
            <person name="Yan T."/>
            <person name="Shi P."/>
            <person name="Liu M."/>
            <person name="Fu X."/>
            <person name="Pan Q."/>
            <person name="Wang Y."/>
            <person name="Lv Z."/>
            <person name="Lu X."/>
            <person name="Zhang F."/>
            <person name="Jiang W."/>
            <person name="Ma Y."/>
            <person name="Chen M."/>
            <person name="Hao X."/>
            <person name="Li L."/>
            <person name="Tang Y."/>
            <person name="Lv G."/>
            <person name="Zhou Y."/>
            <person name="Sun X."/>
            <person name="Brodelius P.E."/>
            <person name="Rose J.K.C."/>
            <person name="Tang K."/>
        </authorList>
    </citation>
    <scope>NUCLEOTIDE SEQUENCE [LARGE SCALE GENOMIC DNA]</scope>
    <source>
        <strain evidence="2">cv. Huhao1</strain>
        <tissue evidence="1">Leaf</tissue>
    </source>
</reference>
<name>A0A2U1KCF9_ARTAN</name>
<organism evidence="1 2">
    <name type="scientific">Artemisia annua</name>
    <name type="common">Sweet wormwood</name>
    <dbReference type="NCBI Taxonomy" id="35608"/>
    <lineage>
        <taxon>Eukaryota</taxon>
        <taxon>Viridiplantae</taxon>
        <taxon>Streptophyta</taxon>
        <taxon>Embryophyta</taxon>
        <taxon>Tracheophyta</taxon>
        <taxon>Spermatophyta</taxon>
        <taxon>Magnoliopsida</taxon>
        <taxon>eudicotyledons</taxon>
        <taxon>Gunneridae</taxon>
        <taxon>Pentapetalae</taxon>
        <taxon>asterids</taxon>
        <taxon>campanulids</taxon>
        <taxon>Asterales</taxon>
        <taxon>Asteraceae</taxon>
        <taxon>Asteroideae</taxon>
        <taxon>Anthemideae</taxon>
        <taxon>Artemisiinae</taxon>
        <taxon>Artemisia</taxon>
    </lineage>
</organism>
<evidence type="ECO:0000313" key="1">
    <source>
        <dbReference type="EMBL" id="PWA34470.1"/>
    </source>
</evidence>
<evidence type="ECO:0008006" key="3">
    <source>
        <dbReference type="Google" id="ProtNLM"/>
    </source>
</evidence>
<dbReference type="Proteomes" id="UP000245207">
    <property type="component" value="Unassembled WGS sequence"/>
</dbReference>
<dbReference type="AlphaFoldDB" id="A0A2U1KCF9"/>
<keyword evidence="2" id="KW-1185">Reference proteome</keyword>
<protein>
    <recommendedName>
        <fullName evidence="3">Zinc finger, CCHC-type, retrotransposon Gag domain protein</fullName>
    </recommendedName>
</protein>
<evidence type="ECO:0000313" key="2">
    <source>
        <dbReference type="Proteomes" id="UP000245207"/>
    </source>
</evidence>
<accession>A0A2U1KCF9</accession>
<proteinExistence type="predicted"/>